<sequence>MSNAASSSGESAEPAYPHQTPVICIRANGQTSHTANSFKSEQMPLPMVTPRSEAPCVASPSPSAHSSTVNALAATTAGSHNPPSTHGGAVNQSASCARPLSSTPSALAPVTPPTALLEAEGAHSPATAPATQAATAQSPTTWGKNACTAVPAALQLYLDPTAVATVRNDLSAAAAAPRNGALNLVTDYLSTSSPSSGLSPGNNSSPHRLLPTGFSVHVGEAPTGAEEITGVAAGKQSAVSEPLLSSAARLQTPPHDSDPLALQGPCRPAHEVASAQVRPSSSARDNEPQIPSQEDPTSTLSATEHEASYTSGLASRMRAVDTATAEGGDVMGSFRVTAEAVKDSPEMPRLHTRMHTEQQGPGTREGRLNDAISGAVLGKDVMNANPHTIDFSVSGVGGGGNNGNTVNGASMTLDRSISSHFSAPRGHGTGPSTSPPHLAGDEDKCKLAAACCRSGWAAPRQSSSAFFNCTSSPAGAAAEPVNTPTRITTSSTGAAAVDNLRESPSRRQHNESLEGTFEALFSTLSTTLSTANATPGDVGPVSLQEAQRAPAGQQMKQPLLQALGLSSCDSSGGGAITSTQSKRQAAESDAATTLSIASSGAAATMSSGVARPHSPMLDLNNSMGARPPPASTAARDTCEAGGKGNSGEGLEQTTGTGTEDRLQMQFSRDCSAPDPCKSAILTPFPLQLIDATNHNALENLTGPPDGDRAAGGVGSPTARLNPVAGDHANFRSSSSGLLPLLEKSSVEKGEKDFRRASAAATGHDAGVDASRGAGLVNSRRVGSLAARSDVQPSPAAGVLKDKTFTAHRLSGTSAPGTLAVPPSFNTAPEQDSGFRSFPHPQSPGYSATGSNDENGKSVHGAAAATHTPGAHATVTAVRPQPIRSMKYGEAHDPLMEAYSIDSLLRKETSGSTAAAGAGGGAGSRNGSGSGVFCSSLPLSAQRQTYGDAVTLAPAANSATRPPLSESDVHKKGDARAGLARRPDTVTANGNLSGSTSSRTFSDGLLANPTVTTVANGSWSILGGAEQQPQRPCPAVMDGAVAEDDDMWGEPISSAPAPAAPSPVEATVRAPARHVTFASPATTHFVESLPSPWVDSDYFFSPDYAHMEYKDGEEGGPSDQQQQQQQVADVPIVDEEEAEVLRSVLRFRFRHRNARAQASSPLSGVAVHLRAPVWEAWSRGSDSMRSKTSGVSTGEDARTESCATHARQQVEAVVPMPSHGSGEEGEAHHAAAERAQRVFFTKERLASRAALMQSRRAGVQAAGSTNDANAVAIGGSGGDSGPALRIHLNPPSAAAANTISLALPDFAAPVTSTSGATWHNSKVAQTRSPPTSDGNKDAARGADDDDGFGGSVQQQKHAAPARPSAETAASPIASQPLTRESCAQLLASLEKGSAPVTQSTASFAIDTERVLDVLRDIFGDTAAVSDSLHGEPLSPAAPPVPISADGASPVDLLVSGESLSSVERVLEALSFTSLTSRASGATLASSCAMEASVSFGPYSGGQSFSASAGTATAVLNDGYVVPWRTHAAAAGVAHLTGASASTDGKGPVQAVDSTAAGASAEMAAPQEGNFKDGADASVHLTRQRLFPLIAHDANPRRGGTAALSVASFLGTRRLPGAPTAVQWTERDVLVAVLQEQRRMALEYGGVPETERLEDVLRAACS</sequence>
<accession>A0A6L0XPV9</accession>
<feature type="region of interest" description="Disordered" evidence="1">
    <location>
        <begin position="1312"/>
        <end position="1374"/>
    </location>
</feature>
<feature type="region of interest" description="Disordered" evidence="1">
    <location>
        <begin position="1106"/>
        <end position="1127"/>
    </location>
</feature>
<proteinExistence type="predicted"/>
<feature type="region of interest" description="Disordered" evidence="1">
    <location>
        <begin position="190"/>
        <end position="210"/>
    </location>
</feature>
<feature type="compositionally biased region" description="Polar residues" evidence="1">
    <location>
        <begin position="985"/>
        <end position="1000"/>
    </location>
</feature>
<dbReference type="Proteomes" id="UP000255414">
    <property type="component" value="Chromosome 35"/>
</dbReference>
<feature type="compositionally biased region" description="Polar residues" evidence="1">
    <location>
        <begin position="277"/>
        <end position="313"/>
    </location>
</feature>
<feature type="region of interest" description="Disordered" evidence="1">
    <location>
        <begin position="605"/>
        <end position="656"/>
    </location>
</feature>
<name>A0A6L0XPV9_LEIIN</name>
<feature type="compositionally biased region" description="Polar residues" evidence="1">
    <location>
        <begin position="60"/>
        <end position="70"/>
    </location>
</feature>
<feature type="compositionally biased region" description="Low complexity" evidence="1">
    <location>
        <begin position="190"/>
        <end position="205"/>
    </location>
</feature>
<feature type="compositionally biased region" description="Polar residues" evidence="1">
    <location>
        <begin position="843"/>
        <end position="852"/>
    </location>
</feature>
<organism evidence="2 3">
    <name type="scientific">Leishmania infantum</name>
    <dbReference type="NCBI Taxonomy" id="5671"/>
    <lineage>
        <taxon>Eukaryota</taxon>
        <taxon>Discoba</taxon>
        <taxon>Euglenozoa</taxon>
        <taxon>Kinetoplastea</taxon>
        <taxon>Metakinetoplastina</taxon>
        <taxon>Trypanosomatida</taxon>
        <taxon>Trypanosomatidae</taxon>
        <taxon>Leishmaniinae</taxon>
        <taxon>Leishmania</taxon>
    </lineage>
</organism>
<protein>
    <submittedName>
        <fullName evidence="2">Hypothetical_protein_-_conserved</fullName>
    </submittedName>
</protein>
<feature type="region of interest" description="Disordered" evidence="1">
    <location>
        <begin position="955"/>
        <end position="1003"/>
    </location>
</feature>
<feature type="region of interest" description="Disordered" evidence="1">
    <location>
        <begin position="531"/>
        <end position="554"/>
    </location>
</feature>
<feature type="region of interest" description="Disordered" evidence="1">
    <location>
        <begin position="46"/>
        <end position="110"/>
    </location>
</feature>
<evidence type="ECO:0000313" key="2">
    <source>
        <dbReference type="EMBL" id="CAC9543233.1"/>
    </source>
</evidence>
<evidence type="ECO:0000256" key="1">
    <source>
        <dbReference type="SAM" id="MobiDB-lite"/>
    </source>
</evidence>
<feature type="compositionally biased region" description="Polar residues" evidence="1">
    <location>
        <begin position="76"/>
        <end position="105"/>
    </location>
</feature>
<gene>
    <name evidence="2" type="ORF">LINF_350012800</name>
</gene>
<feature type="region of interest" description="Disordered" evidence="1">
    <location>
        <begin position="249"/>
        <end position="314"/>
    </location>
</feature>
<reference evidence="2" key="1">
    <citation type="submission" date="2020-06" db="EMBL/GenBank/DDBJ databases">
        <authorList>
            <person name="Gonzalez-de la Fuente S."/>
            <person name="Peiro-Pastor R."/>
            <person name="Rastrojo A."/>
            <person name="Moreno J."/>
            <person name="Carrasco-Ramiro F."/>
            <person name="Requena JM."/>
            <person name="Aguado B."/>
        </authorList>
    </citation>
    <scope>NUCLEOTIDE SEQUENCE</scope>
</reference>
<evidence type="ECO:0000313" key="3">
    <source>
        <dbReference type="Proteomes" id="UP000255414"/>
    </source>
</evidence>
<feature type="compositionally biased region" description="Polar residues" evidence="1">
    <location>
        <begin position="1180"/>
        <end position="1191"/>
    </location>
</feature>
<feature type="compositionally biased region" description="Low complexity" evidence="1">
    <location>
        <begin position="858"/>
        <end position="874"/>
    </location>
</feature>
<feature type="region of interest" description="Disordered" evidence="1">
    <location>
        <begin position="473"/>
        <end position="493"/>
    </location>
</feature>
<feature type="compositionally biased region" description="Polar residues" evidence="1">
    <location>
        <begin position="1312"/>
        <end position="1331"/>
    </location>
</feature>
<dbReference type="OMA" id="QWTERDV"/>
<feature type="compositionally biased region" description="Low complexity" evidence="1">
    <location>
        <begin position="1357"/>
        <end position="1370"/>
    </location>
</feature>
<feature type="region of interest" description="Disordered" evidence="1">
    <location>
        <begin position="808"/>
        <end position="874"/>
    </location>
</feature>
<dbReference type="EMBL" id="LR812968">
    <property type="protein sequence ID" value="CAC9543233.1"/>
    <property type="molecule type" value="Genomic_DNA"/>
</dbReference>
<feature type="compositionally biased region" description="Polar residues" evidence="1">
    <location>
        <begin position="482"/>
        <end position="493"/>
    </location>
</feature>
<feature type="region of interest" description="Disordered" evidence="1">
    <location>
        <begin position="1180"/>
        <end position="1200"/>
    </location>
</feature>